<evidence type="ECO:0000313" key="1">
    <source>
        <dbReference type="EMBL" id="KAK4411965.1"/>
    </source>
</evidence>
<feature type="non-terminal residue" evidence="1">
    <location>
        <position position="1"/>
    </location>
</feature>
<name>A0AAE2C7X1_9LAMI</name>
<accession>A0AAE2C7X1</accession>
<gene>
    <name evidence="1" type="ORF">Salat_2998400</name>
</gene>
<protein>
    <submittedName>
        <fullName evidence="1">Uncharacterized protein</fullName>
    </submittedName>
</protein>
<sequence length="177" mass="20029">GNPGFAPPYTMYQKSAARVDISKICHQYDLIGLSPILPLADLNHDKWLAPEQAPIVVLEPWLWKGWGSLCRFPQHSKTTYVPEKVEKSVSTVRPRRREGHFPSLSLPLSLKITSPEVFLDPLALSPRCRDAREVGMGSMQLPRHPMHLVQLTEHQHNLDATNERFKISARDSPLKAP</sequence>
<reference evidence="1" key="2">
    <citation type="journal article" date="2024" name="Plant">
        <title>Genomic evolution and insights into agronomic trait innovations of Sesamum species.</title>
        <authorList>
            <person name="Miao H."/>
            <person name="Wang L."/>
            <person name="Qu L."/>
            <person name="Liu H."/>
            <person name="Sun Y."/>
            <person name="Le M."/>
            <person name="Wang Q."/>
            <person name="Wei S."/>
            <person name="Zheng Y."/>
            <person name="Lin W."/>
            <person name="Duan Y."/>
            <person name="Cao H."/>
            <person name="Xiong S."/>
            <person name="Wang X."/>
            <person name="Wei L."/>
            <person name="Li C."/>
            <person name="Ma Q."/>
            <person name="Ju M."/>
            <person name="Zhao R."/>
            <person name="Li G."/>
            <person name="Mu C."/>
            <person name="Tian Q."/>
            <person name="Mei H."/>
            <person name="Zhang T."/>
            <person name="Gao T."/>
            <person name="Zhang H."/>
        </authorList>
    </citation>
    <scope>NUCLEOTIDE SEQUENCE</scope>
    <source>
        <strain evidence="1">3651</strain>
    </source>
</reference>
<dbReference type="EMBL" id="JACGWO010000077">
    <property type="protein sequence ID" value="KAK4411965.1"/>
    <property type="molecule type" value="Genomic_DNA"/>
</dbReference>
<organism evidence="1 2">
    <name type="scientific">Sesamum alatum</name>
    <dbReference type="NCBI Taxonomy" id="300844"/>
    <lineage>
        <taxon>Eukaryota</taxon>
        <taxon>Viridiplantae</taxon>
        <taxon>Streptophyta</taxon>
        <taxon>Embryophyta</taxon>
        <taxon>Tracheophyta</taxon>
        <taxon>Spermatophyta</taxon>
        <taxon>Magnoliopsida</taxon>
        <taxon>eudicotyledons</taxon>
        <taxon>Gunneridae</taxon>
        <taxon>Pentapetalae</taxon>
        <taxon>asterids</taxon>
        <taxon>lamiids</taxon>
        <taxon>Lamiales</taxon>
        <taxon>Pedaliaceae</taxon>
        <taxon>Sesamum</taxon>
    </lineage>
</organism>
<dbReference type="Proteomes" id="UP001293254">
    <property type="component" value="Unassembled WGS sequence"/>
</dbReference>
<keyword evidence="2" id="KW-1185">Reference proteome</keyword>
<proteinExistence type="predicted"/>
<dbReference type="AlphaFoldDB" id="A0AAE2C7X1"/>
<evidence type="ECO:0000313" key="2">
    <source>
        <dbReference type="Proteomes" id="UP001293254"/>
    </source>
</evidence>
<comment type="caution">
    <text evidence="1">The sequence shown here is derived from an EMBL/GenBank/DDBJ whole genome shotgun (WGS) entry which is preliminary data.</text>
</comment>
<reference evidence="1" key="1">
    <citation type="submission" date="2020-06" db="EMBL/GenBank/DDBJ databases">
        <authorList>
            <person name="Li T."/>
            <person name="Hu X."/>
            <person name="Zhang T."/>
            <person name="Song X."/>
            <person name="Zhang H."/>
            <person name="Dai N."/>
            <person name="Sheng W."/>
            <person name="Hou X."/>
            <person name="Wei L."/>
        </authorList>
    </citation>
    <scope>NUCLEOTIDE SEQUENCE</scope>
    <source>
        <strain evidence="1">3651</strain>
        <tissue evidence="1">Leaf</tissue>
    </source>
</reference>